<dbReference type="Proteomes" id="UP001304671">
    <property type="component" value="Unassembled WGS sequence"/>
</dbReference>
<name>A0ABU5QSN1_9BACT</name>
<feature type="domain" description="Peptidase S8/S53" evidence="7">
    <location>
        <begin position="223"/>
        <end position="431"/>
    </location>
</feature>
<keyword evidence="6" id="KW-0472">Membrane</keyword>
<reference evidence="8 9" key="1">
    <citation type="submission" date="2023-12" db="EMBL/GenBank/DDBJ databases">
        <title>Novel species of the genus Arcicella isolated from rivers.</title>
        <authorList>
            <person name="Lu H."/>
        </authorList>
    </citation>
    <scope>NUCLEOTIDE SEQUENCE [LARGE SCALE GENOMIC DNA]</scope>
    <source>
        <strain evidence="8 9">LMG 21963</strain>
    </source>
</reference>
<dbReference type="Gene3D" id="3.40.50.200">
    <property type="entry name" value="Peptidase S8/S53 domain"/>
    <property type="match status" value="1"/>
</dbReference>
<feature type="active site" description="Charge relay system" evidence="5">
    <location>
        <position position="230"/>
    </location>
</feature>
<evidence type="ECO:0000256" key="1">
    <source>
        <dbReference type="ARBA" id="ARBA00011073"/>
    </source>
</evidence>
<dbReference type="PANTHER" id="PTHR43806">
    <property type="entry name" value="PEPTIDASE S8"/>
    <property type="match status" value="1"/>
</dbReference>
<dbReference type="InterPro" id="IPR036852">
    <property type="entry name" value="Peptidase_S8/S53_dom_sf"/>
</dbReference>
<keyword evidence="6" id="KW-0812">Transmembrane</keyword>
<dbReference type="InterPro" id="IPR000209">
    <property type="entry name" value="Peptidase_S8/S53_dom"/>
</dbReference>
<dbReference type="RefSeq" id="WP_323252310.1">
    <property type="nucleotide sequence ID" value="NZ_JAYFUL010000044.1"/>
</dbReference>
<accession>A0ABU5QSN1</accession>
<dbReference type="Pfam" id="PF00082">
    <property type="entry name" value="Peptidase_S8"/>
    <property type="match status" value="1"/>
</dbReference>
<sequence>MRPLLIFLVSIALLIGLFFFFMGLKPSNSRKEIVAPIKTKIDSLIQEKPEVFPYSYVDGAGYVLKDKQVVYFGEADTTEARKQEIIDAFQAELEAYWKWEILLGNKSLTADSSNVNRNEVANNESPAITDRVTQLFDVSDLIKVSIDTVNNCKCDNNFILLTGNDLHLIRTNPNPDGGGIGSGPPHTIIPIEDLASIPLDPTNVTKIIAKGANDGTPSSTDGKILVGIIDTGFNAEALNSGYFSTGLDYNFLNNTTDIKDTNPEIHGTKISRIIIQNAGKNDKIQLVGLKTFDENYAGDLYHNVCALIYAYKNNIKVVNASWGTYIKEPDGIFTKVLNDLKKKEMVLIASAGNDNLDIDDEKYWPACYTKDNELGSNVITVTSKSGTICQNQSKSGKYIDFTVRADANCMHDIPNSPAQSGSSFAAPYVTSEVIKYFLTNPGIFNKKTFTNALIATPPASGISVYQNP</sequence>
<evidence type="ECO:0000256" key="2">
    <source>
        <dbReference type="ARBA" id="ARBA00022670"/>
    </source>
</evidence>
<feature type="active site" description="Charge relay system" evidence="5">
    <location>
        <position position="423"/>
    </location>
</feature>
<organism evidence="8 9">
    <name type="scientific">Arcicella aquatica</name>
    <dbReference type="NCBI Taxonomy" id="217141"/>
    <lineage>
        <taxon>Bacteria</taxon>
        <taxon>Pseudomonadati</taxon>
        <taxon>Bacteroidota</taxon>
        <taxon>Cytophagia</taxon>
        <taxon>Cytophagales</taxon>
        <taxon>Flectobacillaceae</taxon>
        <taxon>Arcicella</taxon>
    </lineage>
</organism>
<keyword evidence="4 5" id="KW-0720">Serine protease</keyword>
<comment type="similarity">
    <text evidence="1 5">Belongs to the peptidase S8 family.</text>
</comment>
<feature type="active site" description="Charge relay system" evidence="5">
    <location>
        <position position="266"/>
    </location>
</feature>
<protein>
    <submittedName>
        <fullName evidence="8">S8 family serine peptidase</fullName>
    </submittedName>
</protein>
<feature type="transmembrane region" description="Helical" evidence="6">
    <location>
        <begin position="6"/>
        <end position="24"/>
    </location>
</feature>
<evidence type="ECO:0000313" key="9">
    <source>
        <dbReference type="Proteomes" id="UP001304671"/>
    </source>
</evidence>
<keyword evidence="2 5" id="KW-0645">Protease</keyword>
<dbReference type="EMBL" id="JAYFUL010000044">
    <property type="protein sequence ID" value="MEA5260102.1"/>
    <property type="molecule type" value="Genomic_DNA"/>
</dbReference>
<dbReference type="PROSITE" id="PS51892">
    <property type="entry name" value="SUBTILASE"/>
    <property type="match status" value="1"/>
</dbReference>
<evidence type="ECO:0000256" key="5">
    <source>
        <dbReference type="PROSITE-ProRule" id="PRU01240"/>
    </source>
</evidence>
<evidence type="ECO:0000256" key="6">
    <source>
        <dbReference type="SAM" id="Phobius"/>
    </source>
</evidence>
<dbReference type="SUPFAM" id="SSF52743">
    <property type="entry name" value="Subtilisin-like"/>
    <property type="match status" value="1"/>
</dbReference>
<keyword evidence="3 5" id="KW-0378">Hydrolase</keyword>
<keyword evidence="6" id="KW-1133">Transmembrane helix</keyword>
<proteinExistence type="inferred from homology"/>
<keyword evidence="9" id="KW-1185">Reference proteome</keyword>
<dbReference type="InterPro" id="IPR050131">
    <property type="entry name" value="Peptidase_S8_subtilisin-like"/>
</dbReference>
<evidence type="ECO:0000313" key="8">
    <source>
        <dbReference type="EMBL" id="MEA5260102.1"/>
    </source>
</evidence>
<evidence type="ECO:0000256" key="3">
    <source>
        <dbReference type="ARBA" id="ARBA00022801"/>
    </source>
</evidence>
<comment type="caution">
    <text evidence="8">The sequence shown here is derived from an EMBL/GenBank/DDBJ whole genome shotgun (WGS) entry which is preliminary data.</text>
</comment>
<gene>
    <name evidence="8" type="ORF">VB264_20055</name>
</gene>
<evidence type="ECO:0000259" key="7">
    <source>
        <dbReference type="Pfam" id="PF00082"/>
    </source>
</evidence>
<dbReference type="PANTHER" id="PTHR43806:SF11">
    <property type="entry name" value="CEREVISIN-RELATED"/>
    <property type="match status" value="1"/>
</dbReference>
<evidence type="ECO:0000256" key="4">
    <source>
        <dbReference type="ARBA" id="ARBA00022825"/>
    </source>
</evidence>